<feature type="domain" description="N-acetyltransferase" evidence="1">
    <location>
        <begin position="7"/>
        <end position="171"/>
    </location>
</feature>
<proteinExistence type="predicted"/>
<dbReference type="Gene3D" id="3.40.630.30">
    <property type="match status" value="1"/>
</dbReference>
<evidence type="ECO:0000313" key="2">
    <source>
        <dbReference type="EMBL" id="BAL89390.1"/>
    </source>
</evidence>
<dbReference type="GO" id="GO:0016747">
    <property type="term" value="F:acyltransferase activity, transferring groups other than amino-acyl groups"/>
    <property type="evidence" value="ECO:0007669"/>
    <property type="project" value="InterPro"/>
</dbReference>
<keyword evidence="2" id="KW-0808">Transferase</keyword>
<reference evidence="2 3" key="1">
    <citation type="submission" date="2012-02" db="EMBL/GenBank/DDBJ databases">
        <title>Complete genome sequence of Actinoplanes missouriensis 431 (= NBRC 102363).</title>
        <authorList>
            <person name="Ohnishi Y."/>
            <person name="Ishikawa J."/>
            <person name="Sekine M."/>
            <person name="Hosoyama A."/>
            <person name="Harada T."/>
            <person name="Narita H."/>
            <person name="Hata T."/>
            <person name="Konno Y."/>
            <person name="Tutikane K."/>
            <person name="Fujita N."/>
            <person name="Horinouchi S."/>
            <person name="Hayakawa M."/>
        </authorList>
    </citation>
    <scope>NUCLEOTIDE SEQUENCE [LARGE SCALE GENOMIC DNA]</scope>
    <source>
        <strain evidence="3">ATCC 14538 / DSM 43046 / CBS 188.64 / JCM 3121 / NBRC 102363 / NCIMB 12654 / NRRL B-3342 / UNCC 431</strain>
    </source>
</reference>
<dbReference type="EMBL" id="AP012319">
    <property type="protein sequence ID" value="BAL89390.1"/>
    <property type="molecule type" value="Genomic_DNA"/>
</dbReference>
<dbReference type="KEGG" id="ams:AMIS_41700"/>
<name>I0H8Q3_ACTM4</name>
<gene>
    <name evidence="2" type="ordered locus">AMIS_41700</name>
</gene>
<dbReference type="Pfam" id="PF13302">
    <property type="entry name" value="Acetyltransf_3"/>
    <property type="match status" value="1"/>
</dbReference>
<organism evidence="2 3">
    <name type="scientific">Actinoplanes missouriensis (strain ATCC 14538 / DSM 43046 / CBS 188.64 / JCM 3121 / NBRC 102363 / NCIMB 12654 / NRRL B-3342 / UNCC 431)</name>
    <dbReference type="NCBI Taxonomy" id="512565"/>
    <lineage>
        <taxon>Bacteria</taxon>
        <taxon>Bacillati</taxon>
        <taxon>Actinomycetota</taxon>
        <taxon>Actinomycetes</taxon>
        <taxon>Micromonosporales</taxon>
        <taxon>Micromonosporaceae</taxon>
        <taxon>Actinoplanes</taxon>
    </lineage>
</organism>
<keyword evidence="3" id="KW-1185">Reference proteome</keyword>
<dbReference type="InterPro" id="IPR051531">
    <property type="entry name" value="N-acetyltransferase"/>
</dbReference>
<accession>I0H8Q3</accession>
<dbReference type="AlphaFoldDB" id="I0H8Q3"/>
<sequence length="175" mass="18856">MPGMPSIRFVKLSPAALHALVAGDLATAGAEAGVAMSRYLADERWLWEIRLQDIAKDPEAADWIARAAVDEDTGTVVGHGGFHGPPDADGIVEVAYSVDPAHRRRGYARAMLTALLERADADPRVTAVRASIRPDNVGSKATIAGFGFFKIGEQWDPEDGLEDVYLRSKRTTSGR</sequence>
<dbReference type="PROSITE" id="PS51186">
    <property type="entry name" value="GNAT"/>
    <property type="match status" value="1"/>
</dbReference>
<dbReference type="PANTHER" id="PTHR43792:SF13">
    <property type="entry name" value="ACETYLTRANSFERASE"/>
    <property type="match status" value="1"/>
</dbReference>
<dbReference type="STRING" id="512565.AMIS_41700"/>
<dbReference type="SUPFAM" id="SSF55729">
    <property type="entry name" value="Acyl-CoA N-acyltransferases (Nat)"/>
    <property type="match status" value="1"/>
</dbReference>
<dbReference type="InterPro" id="IPR000182">
    <property type="entry name" value="GNAT_dom"/>
</dbReference>
<dbReference type="eggNOG" id="COG1670">
    <property type="taxonomic scope" value="Bacteria"/>
</dbReference>
<protein>
    <submittedName>
        <fullName evidence="2">Putative GCN5-related N-acetyltransferase</fullName>
    </submittedName>
</protein>
<evidence type="ECO:0000259" key="1">
    <source>
        <dbReference type="PROSITE" id="PS51186"/>
    </source>
</evidence>
<dbReference type="Proteomes" id="UP000007882">
    <property type="component" value="Chromosome"/>
</dbReference>
<dbReference type="InterPro" id="IPR016181">
    <property type="entry name" value="Acyl_CoA_acyltransferase"/>
</dbReference>
<dbReference type="HOGENOM" id="CLU_013985_28_3_11"/>
<dbReference type="PANTHER" id="PTHR43792">
    <property type="entry name" value="GNAT FAMILY, PUTATIVE (AFU_ORTHOLOGUE AFUA_3G00765)-RELATED-RELATED"/>
    <property type="match status" value="1"/>
</dbReference>
<evidence type="ECO:0000313" key="3">
    <source>
        <dbReference type="Proteomes" id="UP000007882"/>
    </source>
</evidence>
<dbReference type="CDD" id="cd04301">
    <property type="entry name" value="NAT_SF"/>
    <property type="match status" value="1"/>
</dbReference>
<dbReference type="PATRIC" id="fig|512565.3.peg.4152"/>